<dbReference type="Proteomes" id="UP001292094">
    <property type="component" value="Unassembled WGS sequence"/>
</dbReference>
<dbReference type="EMBL" id="JAWZYT010003910">
    <property type="protein sequence ID" value="KAK4296174.1"/>
    <property type="molecule type" value="Genomic_DNA"/>
</dbReference>
<keyword evidence="3" id="KW-1185">Reference proteome</keyword>
<comment type="caution">
    <text evidence="2">The sequence shown here is derived from an EMBL/GenBank/DDBJ whole genome shotgun (WGS) entry which is preliminary data.</text>
</comment>
<gene>
    <name evidence="2" type="ORF">Pmani_031309</name>
</gene>
<protein>
    <submittedName>
        <fullName evidence="2">Uncharacterized protein</fullName>
    </submittedName>
</protein>
<name>A0AAE1NVF6_9EUCA</name>
<organism evidence="2 3">
    <name type="scientific">Petrolisthes manimaculis</name>
    <dbReference type="NCBI Taxonomy" id="1843537"/>
    <lineage>
        <taxon>Eukaryota</taxon>
        <taxon>Metazoa</taxon>
        <taxon>Ecdysozoa</taxon>
        <taxon>Arthropoda</taxon>
        <taxon>Crustacea</taxon>
        <taxon>Multicrustacea</taxon>
        <taxon>Malacostraca</taxon>
        <taxon>Eumalacostraca</taxon>
        <taxon>Eucarida</taxon>
        <taxon>Decapoda</taxon>
        <taxon>Pleocyemata</taxon>
        <taxon>Anomura</taxon>
        <taxon>Galatheoidea</taxon>
        <taxon>Porcellanidae</taxon>
        <taxon>Petrolisthes</taxon>
    </lineage>
</organism>
<sequence>MEVMGYCVEFSGTNGTNNNIIIILFISSHITISSPLSSRPIAPHPHHTTSQQQSSPCSRHHSHSSSSITIIANIPNINNQQLHHNIISKH</sequence>
<reference evidence="2" key="1">
    <citation type="submission" date="2023-11" db="EMBL/GenBank/DDBJ databases">
        <title>Genome assemblies of two species of porcelain crab, Petrolisthes cinctipes and Petrolisthes manimaculis (Anomura: Porcellanidae).</title>
        <authorList>
            <person name="Angst P."/>
        </authorList>
    </citation>
    <scope>NUCLEOTIDE SEQUENCE</scope>
    <source>
        <strain evidence="2">PB745_02</strain>
        <tissue evidence="2">Gill</tissue>
    </source>
</reference>
<proteinExistence type="predicted"/>
<accession>A0AAE1NVF6</accession>
<feature type="region of interest" description="Disordered" evidence="1">
    <location>
        <begin position="36"/>
        <end position="66"/>
    </location>
</feature>
<evidence type="ECO:0000313" key="3">
    <source>
        <dbReference type="Proteomes" id="UP001292094"/>
    </source>
</evidence>
<dbReference type="AlphaFoldDB" id="A0AAE1NVF6"/>
<evidence type="ECO:0000256" key="1">
    <source>
        <dbReference type="SAM" id="MobiDB-lite"/>
    </source>
</evidence>
<evidence type="ECO:0000313" key="2">
    <source>
        <dbReference type="EMBL" id="KAK4296174.1"/>
    </source>
</evidence>